<evidence type="ECO:0000313" key="8">
    <source>
        <dbReference type="Proteomes" id="UP000193978"/>
    </source>
</evidence>
<evidence type="ECO:0000256" key="1">
    <source>
        <dbReference type="ARBA" id="ARBA00022722"/>
    </source>
</evidence>
<keyword evidence="5 6" id="KW-0234">DNA repair</keyword>
<dbReference type="AlphaFoldDB" id="A0A1W6MWU6"/>
<dbReference type="Pfam" id="PF03852">
    <property type="entry name" value="Vsr"/>
    <property type="match status" value="1"/>
</dbReference>
<evidence type="ECO:0000256" key="6">
    <source>
        <dbReference type="PIRNR" id="PIRNR018267"/>
    </source>
</evidence>
<dbReference type="EC" id="3.1.-.-" evidence="6"/>
<reference evidence="7 8" key="1">
    <citation type="submission" date="2017-02" db="EMBL/GenBank/DDBJ databases">
        <authorList>
            <person name="Peterson S.W."/>
        </authorList>
    </citation>
    <scope>NUCLEOTIDE SEQUENCE [LARGE SCALE GENOMIC DNA]</scope>
    <source>
        <strain evidence="7 8">S285</strain>
    </source>
</reference>
<keyword evidence="2 6" id="KW-0255">Endonuclease</keyword>
<dbReference type="CDD" id="cd00221">
    <property type="entry name" value="Vsr"/>
    <property type="match status" value="1"/>
</dbReference>
<dbReference type="RefSeq" id="WP_085772171.1">
    <property type="nucleotide sequence ID" value="NZ_AP027149.1"/>
</dbReference>
<dbReference type="SUPFAM" id="SSF52980">
    <property type="entry name" value="Restriction endonuclease-like"/>
    <property type="match status" value="1"/>
</dbReference>
<accession>A0A1W6MWU6</accession>
<dbReference type="GO" id="GO:0006298">
    <property type="term" value="P:mismatch repair"/>
    <property type="evidence" value="ECO:0007669"/>
    <property type="project" value="UniProtKB-UniRule"/>
</dbReference>
<dbReference type="PIRSF" id="PIRSF018267">
    <property type="entry name" value="VSR_endonuc"/>
    <property type="match status" value="1"/>
</dbReference>
<dbReference type="GO" id="GO:0004519">
    <property type="term" value="F:endonuclease activity"/>
    <property type="evidence" value="ECO:0007669"/>
    <property type="project" value="UniProtKB-KW"/>
</dbReference>
<dbReference type="STRING" id="655015.B1812_14260"/>
<evidence type="ECO:0000256" key="2">
    <source>
        <dbReference type="ARBA" id="ARBA00022759"/>
    </source>
</evidence>
<dbReference type="InterPro" id="IPR004603">
    <property type="entry name" value="DNA_mismatch_endonuc_vsr"/>
</dbReference>
<sequence>MKAEDPVRRSATMRAVKSRDTTPELIVRALLRRFAPFYRLHRKDLIGNPDIAYVGRKRAIFVHGCFWHGHECARGARMPKANADYWRAKIERNRARDAANAEKLRTAGWRALTVWECELKDLEALEARLREFLQS</sequence>
<dbReference type="OrthoDB" id="9801520at2"/>
<dbReference type="NCBIfam" id="TIGR00632">
    <property type="entry name" value="vsr"/>
    <property type="match status" value="1"/>
</dbReference>
<dbReference type="Gene3D" id="3.40.960.10">
    <property type="entry name" value="VSR Endonuclease"/>
    <property type="match status" value="1"/>
</dbReference>
<protein>
    <recommendedName>
        <fullName evidence="6">Very short patch repair endonuclease</fullName>
        <ecNumber evidence="6">3.1.-.-</ecNumber>
    </recommendedName>
</protein>
<proteinExistence type="inferred from homology"/>
<keyword evidence="3 6" id="KW-0227">DNA damage</keyword>
<evidence type="ECO:0000256" key="4">
    <source>
        <dbReference type="ARBA" id="ARBA00022801"/>
    </source>
</evidence>
<evidence type="ECO:0000256" key="5">
    <source>
        <dbReference type="ARBA" id="ARBA00023204"/>
    </source>
</evidence>
<dbReference type="KEGG" id="mbry:B1812_14260"/>
<comment type="similarity">
    <text evidence="6">Belongs to the vsr family.</text>
</comment>
<keyword evidence="1 6" id="KW-0540">Nuclease</keyword>
<evidence type="ECO:0000313" key="7">
    <source>
        <dbReference type="EMBL" id="ARN82048.1"/>
    </source>
</evidence>
<evidence type="ECO:0000256" key="3">
    <source>
        <dbReference type="ARBA" id="ARBA00022763"/>
    </source>
</evidence>
<gene>
    <name evidence="7" type="ORF">B1812_14260</name>
</gene>
<organism evidence="7 8">
    <name type="scientific">Methylocystis bryophila</name>
    <dbReference type="NCBI Taxonomy" id="655015"/>
    <lineage>
        <taxon>Bacteria</taxon>
        <taxon>Pseudomonadati</taxon>
        <taxon>Pseudomonadota</taxon>
        <taxon>Alphaproteobacteria</taxon>
        <taxon>Hyphomicrobiales</taxon>
        <taxon>Methylocystaceae</taxon>
        <taxon>Methylocystis</taxon>
    </lineage>
</organism>
<dbReference type="Proteomes" id="UP000193978">
    <property type="component" value="Chromosome"/>
</dbReference>
<keyword evidence="8" id="KW-1185">Reference proteome</keyword>
<dbReference type="EMBL" id="CP019948">
    <property type="protein sequence ID" value="ARN82048.1"/>
    <property type="molecule type" value="Genomic_DNA"/>
</dbReference>
<name>A0A1W6MWU6_9HYPH</name>
<dbReference type="GO" id="GO:0016787">
    <property type="term" value="F:hydrolase activity"/>
    <property type="evidence" value="ECO:0007669"/>
    <property type="project" value="UniProtKB-KW"/>
</dbReference>
<dbReference type="InterPro" id="IPR011335">
    <property type="entry name" value="Restrct_endonuc-II-like"/>
</dbReference>
<keyword evidence="4 6" id="KW-0378">Hydrolase</keyword>
<dbReference type="REBASE" id="202760">
    <property type="entry name" value="V.MbrS285ORF14255P"/>
</dbReference>
<comment type="function">
    <text evidence="6">May nick specific sequences that contain T:G mispairs resulting from m5C-deamination.</text>
</comment>